<dbReference type="AlphaFoldDB" id="A0A914ZMF9"/>
<organism evidence="1 3">
    <name type="scientific">Parascaris univalens</name>
    <name type="common">Nematode worm</name>
    <dbReference type="NCBI Taxonomy" id="6257"/>
    <lineage>
        <taxon>Eukaryota</taxon>
        <taxon>Metazoa</taxon>
        <taxon>Ecdysozoa</taxon>
        <taxon>Nematoda</taxon>
        <taxon>Chromadorea</taxon>
        <taxon>Rhabditida</taxon>
        <taxon>Spirurina</taxon>
        <taxon>Ascaridomorpha</taxon>
        <taxon>Ascaridoidea</taxon>
        <taxon>Ascarididae</taxon>
        <taxon>Parascaris</taxon>
    </lineage>
</organism>
<evidence type="ECO:0000313" key="2">
    <source>
        <dbReference type="WBParaSite" id="PgB09_g007_t01"/>
    </source>
</evidence>
<keyword evidence="1" id="KW-1185">Reference proteome</keyword>
<evidence type="ECO:0000313" key="3">
    <source>
        <dbReference type="WBParaSite" id="PgB09_g007_t04"/>
    </source>
</evidence>
<sequence length="123" mass="13717">MYCFPQILLTKCFLLRRSTIADLMGSETTKKSEDEKRLQVGTTDGLCSIGGKLDGGWRIKERGVLCRNASVKSRQSKASASPDWGTQKGSNGVVLGVRRAWLTRVSMWEATTKRYTVMRHAFG</sequence>
<name>A0A914ZMF9_PARUN</name>
<proteinExistence type="predicted"/>
<protein>
    <submittedName>
        <fullName evidence="2 3">Uncharacterized protein</fullName>
    </submittedName>
</protein>
<dbReference type="WBParaSite" id="PgB09_g007_t04">
    <property type="protein sequence ID" value="PgB09_g007_t04"/>
    <property type="gene ID" value="PgB09_g007"/>
</dbReference>
<evidence type="ECO:0000313" key="1">
    <source>
        <dbReference type="Proteomes" id="UP000887569"/>
    </source>
</evidence>
<dbReference type="WBParaSite" id="PgB09_g007_t01">
    <property type="protein sequence ID" value="PgB09_g007_t01"/>
    <property type="gene ID" value="PgB09_g007"/>
</dbReference>
<dbReference type="Proteomes" id="UP000887569">
    <property type="component" value="Unplaced"/>
</dbReference>
<reference evidence="2 3" key="1">
    <citation type="submission" date="2022-11" db="UniProtKB">
        <authorList>
            <consortium name="WormBaseParasite"/>
        </authorList>
    </citation>
    <scope>IDENTIFICATION</scope>
</reference>
<accession>A0A914ZMF9</accession>